<keyword evidence="2" id="KW-1185">Reference proteome</keyword>
<proteinExistence type="predicted"/>
<comment type="caution">
    <text evidence="1">The sequence shown here is derived from an EMBL/GenBank/DDBJ whole genome shotgun (WGS) entry which is preliminary data.</text>
</comment>
<dbReference type="Pfam" id="PF04245">
    <property type="entry name" value="NA37"/>
    <property type="match status" value="1"/>
</dbReference>
<evidence type="ECO:0000313" key="1">
    <source>
        <dbReference type="EMBL" id="RHM06505.1"/>
    </source>
</evidence>
<dbReference type="RefSeq" id="WP_040463600.1">
    <property type="nucleotide sequence ID" value="NZ_CABKNA010000002.1"/>
</dbReference>
<evidence type="ECO:0000313" key="2">
    <source>
        <dbReference type="Proteomes" id="UP000284868"/>
    </source>
</evidence>
<gene>
    <name evidence="1" type="ORF">DWZ83_09695</name>
</gene>
<sequence>MELIRCILHIMDTAQNLFAPSEVPMEKLNEEIEPILMSKLKRIFKSQNKRQATFDNSDIEKWIFDYKTTEATFEETSKRIAQRIFEEKRKYNVFHSSDFIFCEVKVDDIRYLVGIDNANTQKLTHVIHTNSGKVENEFLLHKALFSESLLKDDRIFIIEYATSALQLIETPYHNTYVFEEILQCKAKQSYKETLKIMSESAEVISERYNLNALETMPALKSAVVECIKEEDALQAEEIAQQVFRGHTLAQQDFVRDMKSQGVDSMSVENIRPAKSEKTEKIRTDSGIELTIPVDLLNSKNDVEFITEDDGKLSIRLKNIHSIRRK</sequence>
<accession>A0A415P1M9</accession>
<dbReference type="EMBL" id="QRPK01000082">
    <property type="protein sequence ID" value="RHM06505.1"/>
    <property type="molecule type" value="Genomic_DNA"/>
</dbReference>
<dbReference type="OrthoDB" id="3171075at2"/>
<dbReference type="AlphaFoldDB" id="A0A415P1M9"/>
<dbReference type="GeneID" id="92793750"/>
<reference evidence="1 2" key="1">
    <citation type="submission" date="2018-08" db="EMBL/GenBank/DDBJ databases">
        <title>A genome reference for cultivated species of the human gut microbiota.</title>
        <authorList>
            <person name="Zou Y."/>
            <person name="Xue W."/>
            <person name="Luo G."/>
        </authorList>
    </citation>
    <scope>NUCLEOTIDE SEQUENCE [LARGE SCALE GENOMIC DNA]</scope>
    <source>
        <strain evidence="1 2">AF35-6BH</strain>
    </source>
</reference>
<dbReference type="InterPro" id="IPR007358">
    <property type="entry name" value="Nucleoid_associated_NdpA"/>
</dbReference>
<organism evidence="1 2">
    <name type="scientific">Amedibacillus dolichus</name>
    <dbReference type="NCBI Taxonomy" id="31971"/>
    <lineage>
        <taxon>Bacteria</taxon>
        <taxon>Bacillati</taxon>
        <taxon>Bacillota</taxon>
        <taxon>Erysipelotrichia</taxon>
        <taxon>Erysipelotrichales</taxon>
        <taxon>Erysipelotrichaceae</taxon>
        <taxon>Amedibacillus</taxon>
    </lineage>
</organism>
<name>A0A415P1M9_9FIRM</name>
<dbReference type="GO" id="GO:0009295">
    <property type="term" value="C:nucleoid"/>
    <property type="evidence" value="ECO:0007669"/>
    <property type="project" value="InterPro"/>
</dbReference>
<protein>
    <submittedName>
        <fullName evidence="1">Nucleoid-associated protein</fullName>
    </submittedName>
</protein>
<dbReference type="Proteomes" id="UP000284868">
    <property type="component" value="Unassembled WGS sequence"/>
</dbReference>